<feature type="compositionally biased region" description="Basic and acidic residues" evidence="1">
    <location>
        <begin position="1"/>
        <end position="10"/>
    </location>
</feature>
<evidence type="ECO:0000256" key="1">
    <source>
        <dbReference type="SAM" id="MobiDB-lite"/>
    </source>
</evidence>
<feature type="compositionally biased region" description="Gly residues" evidence="1">
    <location>
        <begin position="64"/>
        <end position="96"/>
    </location>
</feature>
<dbReference type="OrthoDB" id="10495449at2759"/>
<dbReference type="OMA" id="NQKPTHG"/>
<dbReference type="EMBL" id="AOKY01000170">
    <property type="protein sequence ID" value="KDB25878.1"/>
    <property type="molecule type" value="Genomic_DNA"/>
</dbReference>
<comment type="caution">
    <text evidence="2">The sequence shown here is derived from an EMBL/GenBank/DDBJ whole genome shotgun (WGS) entry which is preliminary data.</text>
</comment>
<feature type="region of interest" description="Disordered" evidence="1">
    <location>
        <begin position="47"/>
        <end position="113"/>
    </location>
</feature>
<dbReference type="AlphaFoldDB" id="A0A059JDY4"/>
<evidence type="ECO:0000313" key="3">
    <source>
        <dbReference type="Proteomes" id="UP000024533"/>
    </source>
</evidence>
<reference evidence="2 3" key="1">
    <citation type="submission" date="2014-02" db="EMBL/GenBank/DDBJ databases">
        <title>The Genome Sequence of Trichophyton interdigitale MR816.</title>
        <authorList>
            <consortium name="The Broad Institute Genomics Platform"/>
            <person name="Cuomo C.A."/>
            <person name="White T.C."/>
            <person name="Graser Y."/>
            <person name="Martinez-Rossi N."/>
            <person name="Heitman J."/>
            <person name="Young S.K."/>
            <person name="Zeng Q."/>
            <person name="Gargeya S."/>
            <person name="Abouelleil A."/>
            <person name="Alvarado L."/>
            <person name="Chapman S.B."/>
            <person name="Gainer-Dewar J."/>
            <person name="Goldberg J."/>
            <person name="Griggs A."/>
            <person name="Gujja S."/>
            <person name="Hansen M."/>
            <person name="Howarth C."/>
            <person name="Imamovic A."/>
            <person name="Larimer J."/>
            <person name="Martinez D."/>
            <person name="Murphy C."/>
            <person name="Pearson M.D."/>
            <person name="Persinoti G."/>
            <person name="Poon T."/>
            <person name="Priest M."/>
            <person name="Roberts A.D."/>
            <person name="Saif S."/>
            <person name="Shea T.D."/>
            <person name="Sykes S.N."/>
            <person name="Wortman J."/>
            <person name="Nusbaum C."/>
            <person name="Birren B."/>
        </authorList>
    </citation>
    <scope>NUCLEOTIDE SEQUENCE [LARGE SCALE GENOMIC DNA]</scope>
    <source>
        <strain evidence="2 3">MR816</strain>
    </source>
</reference>
<organism evidence="2 3">
    <name type="scientific">Trichophyton interdigitale (strain MR816)</name>
    <dbReference type="NCBI Taxonomy" id="1215338"/>
    <lineage>
        <taxon>Eukaryota</taxon>
        <taxon>Fungi</taxon>
        <taxon>Dikarya</taxon>
        <taxon>Ascomycota</taxon>
        <taxon>Pezizomycotina</taxon>
        <taxon>Eurotiomycetes</taxon>
        <taxon>Eurotiomycetidae</taxon>
        <taxon>Onygenales</taxon>
        <taxon>Arthrodermataceae</taxon>
        <taxon>Trichophyton</taxon>
    </lineage>
</organism>
<sequence>MCFSSSDRDYAPPPRKSKIYNQKPTHGYPKKKYKNYGDFLDGGGYGDNSNGSYWGGHHGHHGDGGSGGWGSGDGGGGAGGTGGGGGDGGGGGGGGLPERFCAVIQEKPKSENL</sequence>
<keyword evidence="3" id="KW-1185">Reference proteome</keyword>
<proteinExistence type="predicted"/>
<name>A0A059JDY4_TRIIM</name>
<dbReference type="HOGENOM" id="CLU_2414888_0_0_1"/>
<gene>
    <name evidence="2" type="ORF">H109_02301</name>
</gene>
<evidence type="ECO:0000313" key="2">
    <source>
        <dbReference type="EMBL" id="KDB25878.1"/>
    </source>
</evidence>
<feature type="region of interest" description="Disordered" evidence="1">
    <location>
        <begin position="1"/>
        <end position="33"/>
    </location>
</feature>
<dbReference type="Proteomes" id="UP000024533">
    <property type="component" value="Unassembled WGS sequence"/>
</dbReference>
<accession>A0A059JDY4</accession>
<protein>
    <submittedName>
        <fullName evidence="2">Uncharacterized protein</fullName>
    </submittedName>
</protein>